<dbReference type="HOGENOM" id="CLU_1812158_0_0_4"/>
<dbReference type="KEGG" id="bpy:Bphyt_6490"/>
<dbReference type="Proteomes" id="UP000001739">
    <property type="component" value="Chromosome 2"/>
</dbReference>
<feature type="transmembrane region" description="Helical" evidence="1">
    <location>
        <begin position="35"/>
        <end position="59"/>
    </location>
</feature>
<keyword evidence="1" id="KW-0812">Transmembrane</keyword>
<evidence type="ECO:0000256" key="1">
    <source>
        <dbReference type="SAM" id="Phobius"/>
    </source>
</evidence>
<dbReference type="AlphaFoldDB" id="B2T8Y3"/>
<reference evidence="2 3" key="1">
    <citation type="journal article" date="2011" name="J. Bacteriol.">
        <title>Complete genome sequence of the plant growth-promoting endophyte Burkholderia phytofirmans strain PsJN.</title>
        <authorList>
            <person name="Weilharter A."/>
            <person name="Mitter B."/>
            <person name="Shin M.V."/>
            <person name="Chain P.S."/>
            <person name="Nowak J."/>
            <person name="Sessitsch A."/>
        </authorList>
    </citation>
    <scope>NUCLEOTIDE SEQUENCE [LARGE SCALE GENOMIC DNA]</scope>
    <source>
        <strain evidence="3">DSM 17436 / LMG 22146 / PsJN</strain>
    </source>
</reference>
<evidence type="ECO:0000313" key="2">
    <source>
        <dbReference type="EMBL" id="ACD20796.1"/>
    </source>
</evidence>
<feature type="transmembrane region" description="Helical" evidence="1">
    <location>
        <begin position="71"/>
        <end position="87"/>
    </location>
</feature>
<keyword evidence="1" id="KW-0472">Membrane</keyword>
<dbReference type="EMBL" id="CP001053">
    <property type="protein sequence ID" value="ACD20796.1"/>
    <property type="molecule type" value="Genomic_DNA"/>
</dbReference>
<feature type="transmembrane region" description="Helical" evidence="1">
    <location>
        <begin position="107"/>
        <end position="130"/>
    </location>
</feature>
<gene>
    <name evidence="2" type="ordered locus">Bphyt_6490</name>
</gene>
<proteinExistence type="predicted"/>
<dbReference type="OrthoDB" id="9009248at2"/>
<name>B2T8Y3_PARPJ</name>
<evidence type="ECO:0000313" key="3">
    <source>
        <dbReference type="Proteomes" id="UP000001739"/>
    </source>
</evidence>
<protein>
    <recommendedName>
        <fullName evidence="4">Transmembrane protein</fullName>
    </recommendedName>
</protein>
<accession>B2T8Y3</accession>
<keyword evidence="1" id="KW-1133">Transmembrane helix</keyword>
<organism evidence="2 3">
    <name type="scientific">Paraburkholderia phytofirmans (strain DSM 17436 / LMG 22146 / PsJN)</name>
    <name type="common">Burkholderia phytofirmans</name>
    <dbReference type="NCBI Taxonomy" id="398527"/>
    <lineage>
        <taxon>Bacteria</taxon>
        <taxon>Pseudomonadati</taxon>
        <taxon>Pseudomonadota</taxon>
        <taxon>Betaproteobacteria</taxon>
        <taxon>Burkholderiales</taxon>
        <taxon>Burkholderiaceae</taxon>
        <taxon>Paraburkholderia</taxon>
    </lineage>
</organism>
<evidence type="ECO:0008006" key="4">
    <source>
        <dbReference type="Google" id="ProtNLM"/>
    </source>
</evidence>
<dbReference type="RefSeq" id="WP_012428300.1">
    <property type="nucleotide sequence ID" value="NC_010676.1"/>
</dbReference>
<sequence length="142" mass="15486">MTLLKLAVVAGILFGTAKAIRLCGRHCRVRFGHSFFTARGFWLAAIAINFLWWGYYAWATAALHNAPPSEGLALMALGIAAAAWLIYENVHATNTLYGVVGSSLQLVTFFPVALYGLPLLAIALIFLLFATYKGVPVWLIDL</sequence>
<dbReference type="eggNOG" id="ENOG5032AWK">
    <property type="taxonomic scope" value="Bacteria"/>
</dbReference>